<evidence type="ECO:0000313" key="4">
    <source>
        <dbReference type="EMBL" id="SHJ05705.1"/>
    </source>
</evidence>
<gene>
    <name evidence="4" type="ORF">SAMN05421803_103298</name>
</gene>
<proteinExistence type="predicted"/>
<feature type="transmembrane region" description="Helical" evidence="1">
    <location>
        <begin position="109"/>
        <end position="131"/>
    </location>
</feature>
<feature type="domain" description="MHYT" evidence="3">
    <location>
        <begin position="8"/>
        <end position="197"/>
    </location>
</feature>
<dbReference type="PANTHER" id="PTHR35152">
    <property type="entry name" value="DOMAIN SIGNALLING PROTEIN, PUTATIVE (AFU_ORTHOLOGUE AFUA_5G11310)-RELATED"/>
    <property type="match status" value="1"/>
</dbReference>
<dbReference type="InterPro" id="IPR005330">
    <property type="entry name" value="MHYT_dom"/>
</dbReference>
<name>A0A1M6G6X5_9ACTN</name>
<evidence type="ECO:0000259" key="3">
    <source>
        <dbReference type="PROSITE" id="PS50924"/>
    </source>
</evidence>
<dbReference type="EMBL" id="FQZK01000003">
    <property type="protein sequence ID" value="SHJ05705.1"/>
    <property type="molecule type" value="Genomic_DNA"/>
</dbReference>
<feature type="region of interest" description="Disordered" evidence="2">
    <location>
        <begin position="245"/>
        <end position="296"/>
    </location>
</feature>
<dbReference type="STRING" id="758803.SAMN05421803_103298"/>
<reference evidence="4 5" key="1">
    <citation type="submission" date="2016-11" db="EMBL/GenBank/DDBJ databases">
        <authorList>
            <person name="Jaros S."/>
            <person name="Januszkiewicz K."/>
            <person name="Wedrychowicz H."/>
        </authorList>
    </citation>
    <scope>NUCLEOTIDE SEQUENCE [LARGE SCALE GENOMIC DNA]</scope>
    <source>
        <strain evidence="4 5">CGMCC 4.5723</strain>
    </source>
</reference>
<dbReference type="GO" id="GO:0016020">
    <property type="term" value="C:membrane"/>
    <property type="evidence" value="ECO:0007669"/>
    <property type="project" value="UniProtKB-UniRule"/>
</dbReference>
<feature type="transmembrane region" description="Helical" evidence="1">
    <location>
        <begin position="175"/>
        <end position="195"/>
    </location>
</feature>
<evidence type="ECO:0000313" key="5">
    <source>
        <dbReference type="Proteomes" id="UP000184452"/>
    </source>
</evidence>
<evidence type="ECO:0000256" key="1">
    <source>
        <dbReference type="PROSITE-ProRule" id="PRU00244"/>
    </source>
</evidence>
<sequence>MLDDAFGQDWLTPAIAFSVSVIGSFLGLSFAYRARRTSGFARWQWTFLAALALGGMAVWSMHFIAMMGFRLTGTAIRYDPVLTIASGVIAIVVMGGALSLSLGRRSTPWLLLSGLLLGGGVLAMHYTGVASMNVHGELHLDPLYVAASCVIAIAAATAALWFATRVRRVGANAGASLLMGVAITSMHYTGMAGVHHQAPDFTRYGAPEGSTVPDLLLPLIVILFVFLLVCSLFLLLGVDEERTDYSRRPGHAAPVPPDDVVRPGDAGYNPRHATVRTAAPVEEARRPADDVWTRQR</sequence>
<keyword evidence="1" id="KW-1133">Transmembrane helix</keyword>
<keyword evidence="1" id="KW-0812">Transmembrane</keyword>
<feature type="transmembrane region" description="Helical" evidence="1">
    <location>
        <begin position="143"/>
        <end position="163"/>
    </location>
</feature>
<feature type="transmembrane region" description="Helical" evidence="1">
    <location>
        <begin position="12"/>
        <end position="33"/>
    </location>
</feature>
<dbReference type="PROSITE" id="PS50924">
    <property type="entry name" value="MHYT"/>
    <property type="match status" value="1"/>
</dbReference>
<feature type="compositionally biased region" description="Basic and acidic residues" evidence="2">
    <location>
        <begin position="282"/>
        <end position="296"/>
    </location>
</feature>
<dbReference type="PANTHER" id="PTHR35152:SF1">
    <property type="entry name" value="DOMAIN SIGNALLING PROTEIN, PUTATIVE (AFU_ORTHOLOGUE AFUA_5G11310)-RELATED"/>
    <property type="match status" value="1"/>
</dbReference>
<dbReference type="AlphaFoldDB" id="A0A1M6G6X5"/>
<dbReference type="Proteomes" id="UP000184452">
    <property type="component" value="Unassembled WGS sequence"/>
</dbReference>
<accession>A0A1M6G6X5</accession>
<dbReference type="RefSeq" id="WP_073377063.1">
    <property type="nucleotide sequence ID" value="NZ_FQZK01000003.1"/>
</dbReference>
<feature type="transmembrane region" description="Helical" evidence="1">
    <location>
        <begin position="215"/>
        <end position="238"/>
    </location>
</feature>
<organism evidence="4 5">
    <name type="scientific">Nocardiopsis flavescens</name>
    <dbReference type="NCBI Taxonomy" id="758803"/>
    <lineage>
        <taxon>Bacteria</taxon>
        <taxon>Bacillati</taxon>
        <taxon>Actinomycetota</taxon>
        <taxon>Actinomycetes</taxon>
        <taxon>Streptosporangiales</taxon>
        <taxon>Nocardiopsidaceae</taxon>
        <taxon>Nocardiopsis</taxon>
    </lineage>
</organism>
<dbReference type="Pfam" id="PF03707">
    <property type="entry name" value="MHYT"/>
    <property type="match status" value="3"/>
</dbReference>
<evidence type="ECO:0000256" key="2">
    <source>
        <dbReference type="SAM" id="MobiDB-lite"/>
    </source>
</evidence>
<feature type="transmembrane region" description="Helical" evidence="1">
    <location>
        <begin position="45"/>
        <end position="69"/>
    </location>
</feature>
<keyword evidence="1" id="KW-0472">Membrane</keyword>
<keyword evidence="5" id="KW-1185">Reference proteome</keyword>
<protein>
    <submittedName>
        <fullName evidence="4">MHYT domain-containing protein, NO-binding membrane sensor</fullName>
    </submittedName>
</protein>
<feature type="transmembrane region" description="Helical" evidence="1">
    <location>
        <begin position="81"/>
        <end position="102"/>
    </location>
</feature>